<gene>
    <name evidence="4" type="ORF">B0T11DRAFT_327086</name>
</gene>
<dbReference type="OrthoDB" id="20872at2759"/>
<comment type="caution">
    <text evidence="4">The sequence shown here is derived from an EMBL/GenBank/DDBJ whole genome shotgun (WGS) entry which is preliminary data.</text>
</comment>
<dbReference type="PROSITE" id="PS50157">
    <property type="entry name" value="ZINC_FINGER_C2H2_2"/>
    <property type="match status" value="1"/>
</dbReference>
<feature type="region of interest" description="Disordered" evidence="2">
    <location>
        <begin position="74"/>
        <end position="104"/>
    </location>
</feature>
<dbReference type="SMART" id="SM00355">
    <property type="entry name" value="ZnF_C2H2"/>
    <property type="match status" value="3"/>
</dbReference>
<evidence type="ECO:0000256" key="1">
    <source>
        <dbReference type="PROSITE-ProRule" id="PRU00042"/>
    </source>
</evidence>
<feature type="region of interest" description="Disordered" evidence="2">
    <location>
        <begin position="451"/>
        <end position="471"/>
    </location>
</feature>
<dbReference type="InterPro" id="IPR013087">
    <property type="entry name" value="Znf_C2H2_type"/>
</dbReference>
<dbReference type="PANTHER" id="PTHR35391:SF7">
    <property type="entry name" value="C2H2-TYPE DOMAIN-CONTAINING PROTEIN"/>
    <property type="match status" value="1"/>
</dbReference>
<keyword evidence="1" id="KW-0863">Zinc-finger</keyword>
<protein>
    <recommendedName>
        <fullName evidence="3">C2H2-type domain-containing protein</fullName>
    </recommendedName>
</protein>
<evidence type="ECO:0000313" key="5">
    <source>
        <dbReference type="Proteomes" id="UP000813385"/>
    </source>
</evidence>
<keyword evidence="1" id="KW-0862">Zinc</keyword>
<name>A0A8K0TPD9_9PEZI</name>
<dbReference type="GO" id="GO:0008270">
    <property type="term" value="F:zinc ion binding"/>
    <property type="evidence" value="ECO:0007669"/>
    <property type="project" value="UniProtKB-KW"/>
</dbReference>
<feature type="compositionally biased region" description="Basic and acidic residues" evidence="2">
    <location>
        <begin position="504"/>
        <end position="521"/>
    </location>
</feature>
<dbReference type="PROSITE" id="PS00028">
    <property type="entry name" value="ZINC_FINGER_C2H2_1"/>
    <property type="match status" value="1"/>
</dbReference>
<sequence>MADLSESISGLFVECLSSFGSLIIALSNERCRAVHLEQVVPVQMFEEYGRFKIWGDQTKAELPPLARATDIASRTIDPGAGSDHDSISSVSADSESEDEAATQSRRMPQICLLVQQITGQVRALHDLSSLLRRPNVTDKYIRSVQTKMRAAGPLTEQVLDFSSADLCHVQEKVLQWRGLTKSSRESQFDNEAVAPVEGQPTQQHGIEDLSWFCIRLATANIRRREQLGYWVEHPYERDFSKPLLVVEAPVLETRTEASRSQASTIKAPVQVQSVTSDWSKTHTSKMSFSTAAVSDLVDGGSIARPRTVRHVFRDLRPYVCTFEGCQTAGKMYVSRHEWVYHEMQTHRREYVCKECDQVLSSRAEMTEHIRGHREEPVKPGQLSVMLDLCSRQIDTLDPRKEPCLICGQEMSLPELQTHLATHMESLAIFVLPSTVEDDGSKGSAASVRMANVESTGERGDAMSTKSSLGFSDGGEPHLTAVEFERLLLAASTATIALEIPGSDPSKDPSAEPDPLRQREGIVEEDFGYVTSEELQTLDTKHRRISQHRKNIRKKSPRNL</sequence>
<feature type="region of interest" description="Disordered" evidence="2">
    <location>
        <begin position="498"/>
        <end position="559"/>
    </location>
</feature>
<keyword evidence="1" id="KW-0479">Metal-binding</keyword>
<dbReference type="Proteomes" id="UP000813385">
    <property type="component" value="Unassembled WGS sequence"/>
</dbReference>
<evidence type="ECO:0000259" key="3">
    <source>
        <dbReference type="PROSITE" id="PS50157"/>
    </source>
</evidence>
<feature type="domain" description="C2H2-type" evidence="3">
    <location>
        <begin position="350"/>
        <end position="377"/>
    </location>
</feature>
<feature type="compositionally biased region" description="Basic residues" evidence="2">
    <location>
        <begin position="540"/>
        <end position="559"/>
    </location>
</feature>
<keyword evidence="5" id="KW-1185">Reference proteome</keyword>
<reference evidence="4" key="1">
    <citation type="journal article" date="2021" name="Nat. Commun.">
        <title>Genetic determinants of endophytism in the Arabidopsis root mycobiome.</title>
        <authorList>
            <person name="Mesny F."/>
            <person name="Miyauchi S."/>
            <person name="Thiergart T."/>
            <person name="Pickel B."/>
            <person name="Atanasova L."/>
            <person name="Karlsson M."/>
            <person name="Huettel B."/>
            <person name="Barry K.W."/>
            <person name="Haridas S."/>
            <person name="Chen C."/>
            <person name="Bauer D."/>
            <person name="Andreopoulos W."/>
            <person name="Pangilinan J."/>
            <person name="LaButti K."/>
            <person name="Riley R."/>
            <person name="Lipzen A."/>
            <person name="Clum A."/>
            <person name="Drula E."/>
            <person name="Henrissat B."/>
            <person name="Kohler A."/>
            <person name="Grigoriev I.V."/>
            <person name="Martin F.M."/>
            <person name="Hacquard S."/>
        </authorList>
    </citation>
    <scope>NUCLEOTIDE SEQUENCE</scope>
    <source>
        <strain evidence="4">MPI-CAGE-AT-0016</strain>
    </source>
</reference>
<evidence type="ECO:0000313" key="4">
    <source>
        <dbReference type="EMBL" id="KAH7368950.1"/>
    </source>
</evidence>
<organism evidence="4 5">
    <name type="scientific">Plectosphaerella cucumerina</name>
    <dbReference type="NCBI Taxonomy" id="40658"/>
    <lineage>
        <taxon>Eukaryota</taxon>
        <taxon>Fungi</taxon>
        <taxon>Dikarya</taxon>
        <taxon>Ascomycota</taxon>
        <taxon>Pezizomycotina</taxon>
        <taxon>Sordariomycetes</taxon>
        <taxon>Hypocreomycetidae</taxon>
        <taxon>Glomerellales</taxon>
        <taxon>Plectosphaerellaceae</taxon>
        <taxon>Plectosphaerella</taxon>
    </lineage>
</organism>
<dbReference type="AlphaFoldDB" id="A0A8K0TPD9"/>
<dbReference type="EMBL" id="JAGPXD010000002">
    <property type="protein sequence ID" value="KAH7368950.1"/>
    <property type="molecule type" value="Genomic_DNA"/>
</dbReference>
<dbReference type="Gene3D" id="3.30.160.60">
    <property type="entry name" value="Classic Zinc Finger"/>
    <property type="match status" value="1"/>
</dbReference>
<dbReference type="PANTHER" id="PTHR35391">
    <property type="entry name" value="C2H2-TYPE DOMAIN-CONTAINING PROTEIN-RELATED"/>
    <property type="match status" value="1"/>
</dbReference>
<evidence type="ECO:0000256" key="2">
    <source>
        <dbReference type="SAM" id="MobiDB-lite"/>
    </source>
</evidence>
<accession>A0A8K0TPD9</accession>
<proteinExistence type="predicted"/>